<reference evidence="2 3" key="1">
    <citation type="journal article" date="2017" name="Syst. Appl. Microbiol.">
        <title>Soybeans inoculated with root zone soils of Canadian native legumes harbour diverse and novel Bradyrhizobium spp. that possess agricultural potential.</title>
        <authorList>
            <person name="Bromfield E.S.P."/>
            <person name="Cloutier S."/>
            <person name="Tambong J.T."/>
            <person name="Tran Thi T.V."/>
        </authorList>
    </citation>
    <scope>NUCLEOTIDE SEQUENCE [LARGE SCALE GENOMIC DNA]</scope>
    <source>
        <strain evidence="2 3">39S1MB</strain>
    </source>
</reference>
<keyword evidence="3" id="KW-1185">Reference proteome</keyword>
<protein>
    <submittedName>
        <fullName evidence="2">Uncharacterized protein</fullName>
    </submittedName>
</protein>
<evidence type="ECO:0000256" key="1">
    <source>
        <dbReference type="SAM" id="MobiDB-lite"/>
    </source>
</evidence>
<dbReference type="Pfam" id="PF14412">
    <property type="entry name" value="AHH"/>
    <property type="match status" value="1"/>
</dbReference>
<sequence>MSILVYHHMIPRAFRSHSAFRDIDQQKLGIDSFANGIYLPMTYQLAEAMGISPHPGGHKEIYYKAIECVLDRITKIPEADVREAKIRTLMDAMRIGFSNGHLYTNLPNGKTAEEFNLGVETVIKRSEAYVERYSDELKKIRDRKTNGLETGLDHLQLWSAILDDARREELLHDAIRSNPNKAVTSGNKNLRGTPYSKFAPVDDNFQIPPTTPANPRDIPLPPPFFPPFLGWFNEPEGLTRSDPRFAGALPPFPTPDQGEKQFDRLPPSAAAASDPLVLKSDPITGTPLPFYDNPLAGGTSVVQDALPWLAGAAAVGAATPFIPAWLLAIGGALAFSRAVNAQESSQGAPRGTVAPGEGVYSTGASPFNAIGNGLNVDNTAGSSGAWASSSFGRQLSGASSTDLETRASTLADRFGNWVNTADGSVFAEPADPYKVPDAPAYGSAAPENVRRVNESNAGSVYTSGSAPVPYLPSTDFNERFGNWTFPTASSGQPQPSRPIGAFTDEPRYLIQPPIFGVDGPGKPSNDAEEWFSRWIQPLLRPE</sequence>
<dbReference type="RefSeq" id="WP_094891331.1">
    <property type="nucleotide sequence ID" value="NZ_CP029426.2"/>
</dbReference>
<proteinExistence type="predicted"/>
<evidence type="ECO:0000313" key="3">
    <source>
        <dbReference type="Proteomes" id="UP000215884"/>
    </source>
</evidence>
<accession>A0A2U8PXL4</accession>
<feature type="compositionally biased region" description="Polar residues" evidence="1">
    <location>
        <begin position="179"/>
        <end position="190"/>
    </location>
</feature>
<dbReference type="EMBL" id="CP029426">
    <property type="protein sequence ID" value="AWM02560.1"/>
    <property type="molecule type" value="Genomic_DNA"/>
</dbReference>
<organism evidence="2 3">
    <name type="scientific">Bradyrhizobium amphicarpaeae</name>
    <dbReference type="NCBI Taxonomy" id="1404768"/>
    <lineage>
        <taxon>Bacteria</taxon>
        <taxon>Pseudomonadati</taxon>
        <taxon>Pseudomonadota</taxon>
        <taxon>Alphaproteobacteria</taxon>
        <taxon>Hyphomicrobiales</taxon>
        <taxon>Nitrobacteraceae</taxon>
        <taxon>Bradyrhizobium</taxon>
    </lineage>
</organism>
<dbReference type="OrthoDB" id="8181789at2"/>
<feature type="region of interest" description="Disordered" evidence="1">
    <location>
        <begin position="179"/>
        <end position="202"/>
    </location>
</feature>
<evidence type="ECO:0000313" key="2">
    <source>
        <dbReference type="EMBL" id="AWM02560.1"/>
    </source>
</evidence>
<reference evidence="2 3" key="2">
    <citation type="journal article" date="2019" name="Int. J. Syst. Evol. Microbiol.">
        <title>Description and complete genome sequence of Bradyrhizobium amphicarpaeae sp. nov., harbouring photosystem and nitrogen-fixation genes.</title>
        <authorList>
            <person name="Bromfield E.S.P."/>
            <person name="Cloutier S."/>
            <person name="Nguyen H.D.T."/>
        </authorList>
    </citation>
    <scope>NUCLEOTIDE SEQUENCE [LARGE SCALE GENOMIC DNA]</scope>
    <source>
        <strain evidence="2 3">39S1MB</strain>
    </source>
</reference>
<dbReference type="KEGG" id="brq:CIT40_22680"/>
<gene>
    <name evidence="2" type="ORF">CIT40_22680</name>
</gene>
<name>A0A2U8PXL4_9BRAD</name>
<dbReference type="Proteomes" id="UP000215884">
    <property type="component" value="Chromosome"/>
</dbReference>
<dbReference type="AlphaFoldDB" id="A0A2U8PXL4"/>
<dbReference type="InterPro" id="IPR032871">
    <property type="entry name" value="AHH_dom_containing"/>
</dbReference>